<dbReference type="InterPro" id="IPR011330">
    <property type="entry name" value="Glyco_hydro/deAcase_b/a-brl"/>
</dbReference>
<dbReference type="InterPro" id="IPR002509">
    <property type="entry name" value="NODB_dom"/>
</dbReference>
<gene>
    <name evidence="3" type="ORF">DQG23_29430</name>
</gene>
<comment type="caution">
    <text evidence="3">The sequence shown here is derived from an EMBL/GenBank/DDBJ whole genome shotgun (WGS) entry which is preliminary data.</text>
</comment>
<keyword evidence="4" id="KW-1185">Reference proteome</keyword>
<dbReference type="Pfam" id="PF01522">
    <property type="entry name" value="Polysacc_deac_1"/>
    <property type="match status" value="1"/>
</dbReference>
<dbReference type="InterPro" id="IPR051398">
    <property type="entry name" value="Polysacch_Deacetylase"/>
</dbReference>
<dbReference type="EMBL" id="QMFB01000022">
    <property type="protein sequence ID" value="RAV16111.1"/>
    <property type="molecule type" value="Genomic_DNA"/>
</dbReference>
<dbReference type="GO" id="GO:0016810">
    <property type="term" value="F:hydrolase activity, acting on carbon-nitrogen (but not peptide) bonds"/>
    <property type="evidence" value="ECO:0007669"/>
    <property type="project" value="InterPro"/>
</dbReference>
<sequence length="266" mass="30532">MTNVLLTFPEGKHKVLTASYDDGRTADRRLVRIFNEHGIKGTFHLNSGLAGGNDRLTLEEAAELYRGHEIAAHTVKHPTIARCAREQLVSEISEDRKALERIANYPVRGFSYPNGSFNREIKEILPYLGIEYARTVNSHGDFRMPDDLMEWNPTCHHNRNLLELTETFKQLKTRQHLYMLYVWGHSYEFDNDNSWELIERFCESAGGREDIWYATNMEIVEYLKGFKRLQFSAAMDFVYNPSYASIWLEAGGAIIEAKGGGMTSLV</sequence>
<evidence type="ECO:0000256" key="1">
    <source>
        <dbReference type="ARBA" id="ARBA00022729"/>
    </source>
</evidence>
<organism evidence="3 4">
    <name type="scientific">Paenibacillus contaminans</name>
    <dbReference type="NCBI Taxonomy" id="450362"/>
    <lineage>
        <taxon>Bacteria</taxon>
        <taxon>Bacillati</taxon>
        <taxon>Bacillota</taxon>
        <taxon>Bacilli</taxon>
        <taxon>Bacillales</taxon>
        <taxon>Paenibacillaceae</taxon>
        <taxon>Paenibacillus</taxon>
    </lineage>
</organism>
<reference evidence="3 4" key="1">
    <citation type="journal article" date="2009" name="Int. J. Syst. Evol. Microbiol.">
        <title>Paenibacillus contaminans sp. nov., isolated from a contaminated laboratory plate.</title>
        <authorList>
            <person name="Chou J.H."/>
            <person name="Lee J.H."/>
            <person name="Lin M.C."/>
            <person name="Chang P.S."/>
            <person name="Arun A.B."/>
            <person name="Young C.C."/>
            <person name="Chen W.M."/>
        </authorList>
    </citation>
    <scope>NUCLEOTIDE SEQUENCE [LARGE SCALE GENOMIC DNA]</scope>
    <source>
        <strain evidence="3 4">CKOBP-6</strain>
    </source>
</reference>
<keyword evidence="1" id="KW-0732">Signal</keyword>
<dbReference type="AlphaFoldDB" id="A0A329M878"/>
<dbReference type="Gene3D" id="3.20.20.370">
    <property type="entry name" value="Glycoside hydrolase/deacetylase"/>
    <property type="match status" value="1"/>
</dbReference>
<proteinExistence type="predicted"/>
<evidence type="ECO:0000313" key="4">
    <source>
        <dbReference type="Proteomes" id="UP000250369"/>
    </source>
</evidence>
<dbReference type="CDD" id="cd10967">
    <property type="entry name" value="CE4_GLA_like_6s"/>
    <property type="match status" value="1"/>
</dbReference>
<dbReference type="GO" id="GO:0005975">
    <property type="term" value="P:carbohydrate metabolic process"/>
    <property type="evidence" value="ECO:0007669"/>
    <property type="project" value="InterPro"/>
</dbReference>
<accession>A0A329M878</accession>
<protein>
    <submittedName>
        <fullName evidence="3">Polysaccharide deacetylase</fullName>
    </submittedName>
</protein>
<dbReference type="Proteomes" id="UP000250369">
    <property type="component" value="Unassembled WGS sequence"/>
</dbReference>
<name>A0A329M878_9BACL</name>
<dbReference type="PROSITE" id="PS51677">
    <property type="entry name" value="NODB"/>
    <property type="match status" value="1"/>
</dbReference>
<dbReference type="RefSeq" id="WP_113034617.1">
    <property type="nucleotide sequence ID" value="NZ_QMFB01000022.1"/>
</dbReference>
<dbReference type="SUPFAM" id="SSF88713">
    <property type="entry name" value="Glycoside hydrolase/deacetylase"/>
    <property type="match status" value="1"/>
</dbReference>
<evidence type="ECO:0000313" key="3">
    <source>
        <dbReference type="EMBL" id="RAV16111.1"/>
    </source>
</evidence>
<dbReference type="OrthoDB" id="43281at2"/>
<dbReference type="PANTHER" id="PTHR34216">
    <property type="match status" value="1"/>
</dbReference>
<dbReference type="PANTHER" id="PTHR34216:SF11">
    <property type="entry name" value="CHITOOLIGOSACCHARIDE DEACETYLASE"/>
    <property type="match status" value="1"/>
</dbReference>
<evidence type="ECO:0000259" key="2">
    <source>
        <dbReference type="PROSITE" id="PS51677"/>
    </source>
</evidence>
<feature type="domain" description="NodB homology" evidence="2">
    <location>
        <begin position="14"/>
        <end position="266"/>
    </location>
</feature>